<keyword evidence="4 9" id="KW-0963">Cytoplasm</keyword>
<comment type="caution">
    <text evidence="11">The sequence shown here is derived from an EMBL/GenBank/DDBJ whole genome shotgun (WGS) entry which is preliminary data.</text>
</comment>
<feature type="binding site" evidence="9">
    <location>
        <position position="11"/>
    </location>
    <ligand>
        <name>substrate</name>
    </ligand>
</feature>
<keyword evidence="7 9" id="KW-0413">Isomerase</keyword>
<dbReference type="FunFam" id="3.10.310.10:FF:000001">
    <property type="entry name" value="Diaminopimelate epimerase"/>
    <property type="match status" value="1"/>
</dbReference>
<protein>
    <recommendedName>
        <fullName evidence="3 9">Diaminopimelate epimerase</fullName>
        <shortName evidence="9">DAP epimerase</shortName>
        <ecNumber evidence="3 9">5.1.1.7</ecNumber>
    </recommendedName>
    <alternativeName>
        <fullName evidence="9">PLP-independent amino acid racemase</fullName>
    </alternativeName>
</protein>
<dbReference type="PROSITE" id="PS01326">
    <property type="entry name" value="DAP_EPIMERASE"/>
    <property type="match status" value="1"/>
</dbReference>
<dbReference type="AlphaFoldDB" id="A0AAE3HD24"/>
<dbReference type="PANTHER" id="PTHR31689">
    <property type="entry name" value="DIAMINOPIMELATE EPIMERASE, CHLOROPLASTIC"/>
    <property type="match status" value="1"/>
</dbReference>
<comment type="caution">
    <text evidence="9">Lacks conserved residue(s) required for the propagation of feature annotation.</text>
</comment>
<accession>A0AAE3HD24</accession>
<dbReference type="HAMAP" id="MF_00197">
    <property type="entry name" value="DAP_epimerase"/>
    <property type="match status" value="1"/>
</dbReference>
<evidence type="ECO:0000313" key="12">
    <source>
        <dbReference type="Proteomes" id="UP001205748"/>
    </source>
</evidence>
<dbReference type="EC" id="5.1.1.7" evidence="3 9"/>
<feature type="binding site" evidence="9">
    <location>
        <begin position="72"/>
        <end position="73"/>
    </location>
    <ligand>
        <name>substrate</name>
    </ligand>
</feature>
<comment type="function">
    <text evidence="9">Catalyzes the stereoinversion of LL-2,6-diaminopimelate (L,L-DAP) to meso-diaminopimelate (meso-DAP), a precursor of L-lysine and an essential component of the bacterial peptidoglycan.</text>
</comment>
<dbReference type="RefSeq" id="WP_257529637.1">
    <property type="nucleotide sequence ID" value="NZ_JANKAS010000002.1"/>
</dbReference>
<sequence>MKFTKMHGLGNDFVLIEDREEKLNLTPKQISHICHRHLGVGADGLILIQPSNKCAVKMVFYNQDGSRAAMCGNGVRCFAKYVYDHGIVQETCFSIETRAGKTNVKIIEQKNADTIVQVNMGKVDYNPSNIPMNIDKKDALDEVVYINNQEIVFSSVLVGVPHSIIEVDHLETYPVERIGRTLENHPLFPEKTNVNFIEIVNRKEVRGVTWERGVGLTLACGTGACAIAAVLKEKRRIDSPVRVHLPGGTLEINFAGEHILMTGPAEEVFTGNLS</sequence>
<feature type="site" description="Could be important to modulate the pK values of the two catalytic cysteine residues" evidence="9">
    <location>
        <position position="211"/>
    </location>
</feature>
<comment type="pathway">
    <text evidence="1 9">Amino-acid biosynthesis; L-lysine biosynthesis via DAP pathway; DL-2,6-diaminopimelate from LL-2,6-diaminopimelate: step 1/1.</text>
</comment>
<dbReference type="SUPFAM" id="SSF54506">
    <property type="entry name" value="Diaminopimelate epimerase-like"/>
    <property type="match status" value="2"/>
</dbReference>
<evidence type="ECO:0000256" key="4">
    <source>
        <dbReference type="ARBA" id="ARBA00022490"/>
    </source>
</evidence>
<keyword evidence="12" id="KW-1185">Reference proteome</keyword>
<feature type="binding site" evidence="9">
    <location>
        <begin position="211"/>
        <end position="212"/>
    </location>
    <ligand>
        <name>substrate</name>
    </ligand>
</feature>
<evidence type="ECO:0000313" key="11">
    <source>
        <dbReference type="EMBL" id="MCR1898180.1"/>
    </source>
</evidence>
<dbReference type="GO" id="GO:0009089">
    <property type="term" value="P:lysine biosynthetic process via diaminopimelate"/>
    <property type="evidence" value="ECO:0007669"/>
    <property type="project" value="UniProtKB-UniRule"/>
</dbReference>
<evidence type="ECO:0000256" key="1">
    <source>
        <dbReference type="ARBA" id="ARBA00005196"/>
    </source>
</evidence>
<keyword evidence="6 9" id="KW-0457">Lysine biosynthesis</keyword>
<reference evidence="11" key="1">
    <citation type="submission" date="2022-07" db="EMBL/GenBank/DDBJ databases">
        <title>Enhanced cultured diversity of the mouse gut microbiota enables custom-made synthetic communities.</title>
        <authorList>
            <person name="Afrizal A."/>
        </authorList>
    </citation>
    <scope>NUCLEOTIDE SEQUENCE</scope>
    <source>
        <strain evidence="11">DSM 28593</strain>
    </source>
</reference>
<dbReference type="GO" id="GO:0005829">
    <property type="term" value="C:cytosol"/>
    <property type="evidence" value="ECO:0007669"/>
    <property type="project" value="TreeGrafter"/>
</dbReference>
<gene>
    <name evidence="9 11" type="primary">dapF</name>
    <name evidence="11" type="ORF">NSA47_04150</name>
</gene>
<dbReference type="Proteomes" id="UP001205748">
    <property type="component" value="Unassembled WGS sequence"/>
</dbReference>
<dbReference type="GO" id="GO:0008837">
    <property type="term" value="F:diaminopimelate epimerase activity"/>
    <property type="evidence" value="ECO:0007669"/>
    <property type="project" value="UniProtKB-UniRule"/>
</dbReference>
<comment type="catalytic activity">
    <reaction evidence="8 9">
        <text>(2S,6S)-2,6-diaminopimelate = meso-2,6-diaminopimelate</text>
        <dbReference type="Rhea" id="RHEA:15393"/>
        <dbReference type="ChEBI" id="CHEBI:57609"/>
        <dbReference type="ChEBI" id="CHEBI:57791"/>
        <dbReference type="EC" id="5.1.1.7"/>
    </reaction>
</comment>
<comment type="subcellular location">
    <subcellularLocation>
        <location evidence="9">Cytoplasm</location>
    </subcellularLocation>
</comment>
<proteinExistence type="inferred from homology"/>
<dbReference type="PANTHER" id="PTHR31689:SF0">
    <property type="entry name" value="DIAMINOPIMELATE EPIMERASE"/>
    <property type="match status" value="1"/>
</dbReference>
<feature type="active site" description="Proton acceptor" evidence="9">
    <location>
        <position position="220"/>
    </location>
</feature>
<evidence type="ECO:0000256" key="7">
    <source>
        <dbReference type="ARBA" id="ARBA00023235"/>
    </source>
</evidence>
<dbReference type="InterPro" id="IPR001653">
    <property type="entry name" value="DAP_epimerase_DapF"/>
</dbReference>
<dbReference type="NCBIfam" id="TIGR00652">
    <property type="entry name" value="DapF"/>
    <property type="match status" value="1"/>
</dbReference>
<dbReference type="Gene3D" id="3.10.310.10">
    <property type="entry name" value="Diaminopimelate Epimerase, Chain A, domain 1"/>
    <property type="match status" value="2"/>
</dbReference>
<keyword evidence="5 9" id="KW-0028">Amino-acid biosynthesis</keyword>
<dbReference type="EMBL" id="JANKAS010000002">
    <property type="protein sequence ID" value="MCR1898180.1"/>
    <property type="molecule type" value="Genomic_DNA"/>
</dbReference>
<evidence type="ECO:0000256" key="5">
    <source>
        <dbReference type="ARBA" id="ARBA00022605"/>
    </source>
</evidence>
<feature type="active site" evidence="10">
    <location>
        <position position="71"/>
    </location>
</feature>
<evidence type="ECO:0000256" key="8">
    <source>
        <dbReference type="ARBA" id="ARBA00051712"/>
    </source>
</evidence>
<feature type="site" description="Could be important to modulate the pK values of the two catalytic cysteine residues" evidence="9">
    <location>
        <position position="162"/>
    </location>
</feature>
<evidence type="ECO:0000256" key="9">
    <source>
        <dbReference type="HAMAP-Rule" id="MF_00197"/>
    </source>
</evidence>
<feature type="active site" description="Proton donor" evidence="9">
    <location>
        <position position="71"/>
    </location>
</feature>
<dbReference type="Pfam" id="PF01678">
    <property type="entry name" value="DAP_epimerase"/>
    <property type="match status" value="2"/>
</dbReference>
<dbReference type="InterPro" id="IPR018510">
    <property type="entry name" value="DAP_epimerase_AS"/>
</dbReference>
<evidence type="ECO:0000256" key="3">
    <source>
        <dbReference type="ARBA" id="ARBA00013080"/>
    </source>
</evidence>
<evidence type="ECO:0000256" key="10">
    <source>
        <dbReference type="PROSITE-ProRule" id="PRU10125"/>
    </source>
</evidence>
<name>A0AAE3HD24_9FIRM</name>
<evidence type="ECO:0000256" key="2">
    <source>
        <dbReference type="ARBA" id="ARBA00010219"/>
    </source>
</evidence>
<feature type="binding site" evidence="9">
    <location>
        <position position="62"/>
    </location>
    <ligand>
        <name>substrate</name>
    </ligand>
</feature>
<evidence type="ECO:0000256" key="6">
    <source>
        <dbReference type="ARBA" id="ARBA00023154"/>
    </source>
</evidence>
<feature type="binding site" evidence="9">
    <location>
        <position position="193"/>
    </location>
    <ligand>
        <name>substrate</name>
    </ligand>
</feature>
<feature type="binding site" evidence="9">
    <location>
        <begin position="221"/>
        <end position="222"/>
    </location>
    <ligand>
        <name>substrate</name>
    </ligand>
</feature>
<organism evidence="11 12">
    <name type="scientific">Irregularibacter muris</name>
    <dbReference type="NCBI Taxonomy" id="1796619"/>
    <lineage>
        <taxon>Bacteria</taxon>
        <taxon>Bacillati</taxon>
        <taxon>Bacillota</taxon>
        <taxon>Clostridia</taxon>
        <taxon>Eubacteriales</taxon>
        <taxon>Eubacteriaceae</taxon>
        <taxon>Irregularibacter</taxon>
    </lineage>
</organism>
<comment type="similarity">
    <text evidence="2 9">Belongs to the diaminopimelate epimerase family.</text>
</comment>
<comment type="subunit">
    <text evidence="9">Homodimer.</text>
</comment>